<evidence type="ECO:0000256" key="6">
    <source>
        <dbReference type="SAM" id="Phobius"/>
    </source>
</evidence>
<keyword evidence="8" id="KW-1185">Reference proteome</keyword>
<reference evidence="7" key="1">
    <citation type="journal article" date="2014" name="Int. J. Syst. Evol. Microbiol.">
        <title>Complete genome sequence of Corynebacterium casei LMG S-19264T (=DSM 44701T), isolated from a smear-ripened cheese.</title>
        <authorList>
            <consortium name="US DOE Joint Genome Institute (JGI-PGF)"/>
            <person name="Walter F."/>
            <person name="Albersmeier A."/>
            <person name="Kalinowski J."/>
            <person name="Ruckert C."/>
        </authorList>
    </citation>
    <scope>NUCLEOTIDE SEQUENCE</scope>
    <source>
        <strain evidence="7">CGMCC 1.15360</strain>
    </source>
</reference>
<dbReference type="Gene3D" id="1.20.1080.10">
    <property type="entry name" value="Glycerol uptake facilitator protein"/>
    <property type="match status" value="1"/>
</dbReference>
<dbReference type="EMBL" id="BMIP01000002">
    <property type="protein sequence ID" value="GGD62999.1"/>
    <property type="molecule type" value="Genomic_DNA"/>
</dbReference>
<reference evidence="7" key="2">
    <citation type="submission" date="2020-09" db="EMBL/GenBank/DDBJ databases">
        <authorList>
            <person name="Sun Q."/>
            <person name="Zhou Y."/>
        </authorList>
    </citation>
    <scope>NUCLEOTIDE SEQUENCE</scope>
    <source>
        <strain evidence="7">CGMCC 1.15360</strain>
    </source>
</reference>
<dbReference type="RefSeq" id="WP_082922519.1">
    <property type="nucleotide sequence ID" value="NZ_BMIP01000002.1"/>
</dbReference>
<feature type="compositionally biased region" description="Basic and acidic residues" evidence="5">
    <location>
        <begin position="1"/>
        <end position="11"/>
    </location>
</feature>
<feature type="transmembrane region" description="Helical" evidence="6">
    <location>
        <begin position="66"/>
        <end position="92"/>
    </location>
</feature>
<feature type="transmembrane region" description="Helical" evidence="6">
    <location>
        <begin position="263"/>
        <end position="285"/>
    </location>
</feature>
<evidence type="ECO:0008006" key="9">
    <source>
        <dbReference type="Google" id="ProtNLM"/>
    </source>
</evidence>
<dbReference type="GO" id="GO:0015499">
    <property type="term" value="F:formate transmembrane transporter activity"/>
    <property type="evidence" value="ECO:0007669"/>
    <property type="project" value="TreeGrafter"/>
</dbReference>
<dbReference type="PANTHER" id="PTHR30520:SF2">
    <property type="entry name" value="INNER MEMBRANE PROTEIN YFDC"/>
    <property type="match status" value="1"/>
</dbReference>
<comment type="subcellular location">
    <subcellularLocation>
        <location evidence="1">Membrane</location>
        <topology evidence="1">Multi-pass membrane protein</topology>
    </subcellularLocation>
</comment>
<keyword evidence="3 6" id="KW-1133">Transmembrane helix</keyword>
<feature type="transmembrane region" description="Helical" evidence="6">
    <location>
        <begin position="98"/>
        <end position="117"/>
    </location>
</feature>
<accession>A0A917DSJ9</accession>
<dbReference type="AlphaFoldDB" id="A0A917DSJ9"/>
<comment type="caution">
    <text evidence="7">The sequence shown here is derived from an EMBL/GenBank/DDBJ whole genome shotgun (WGS) entry which is preliminary data.</text>
</comment>
<dbReference type="OrthoDB" id="261587at2"/>
<protein>
    <recommendedName>
        <fullName evidence="9">Transporter (Formate/nitrite transporter family protein)</fullName>
    </recommendedName>
</protein>
<evidence type="ECO:0000313" key="8">
    <source>
        <dbReference type="Proteomes" id="UP000612349"/>
    </source>
</evidence>
<dbReference type="InterPro" id="IPR023271">
    <property type="entry name" value="Aquaporin-like"/>
</dbReference>
<name>A0A917DSJ9_9SPHN</name>
<evidence type="ECO:0000256" key="1">
    <source>
        <dbReference type="ARBA" id="ARBA00004141"/>
    </source>
</evidence>
<sequence>MTRETAGDPRPSHAQTDQPETESSDAELEDLSRQDRSLVRRNEVPSARLVHEIVRQRGIEELERPFWSLTWSAIGAGFVIGLSPYAMAIIALKLGDAPLAPVWTSLGYALGFVLVIAGRMQLFTESTVTAFLPALTTPCVSNTLRTLRLWAIVFGGNLIGTFLFGLFIQFDLAHQAEIAAEVQHHSAMAIGHYMKAPFALGIPAGFMLAALVWSMTNLKGQEIFIIVAVTWMMAMANIAHSVVGSAEMWVVMLNGTITPTEGIFGFLLPAALGNLVGGAGLFAFLAHAQVKPEIEASHDGAADREER</sequence>
<keyword evidence="4 6" id="KW-0472">Membrane</keyword>
<feature type="transmembrane region" description="Helical" evidence="6">
    <location>
        <begin position="223"/>
        <end position="243"/>
    </location>
</feature>
<feature type="compositionally biased region" description="Acidic residues" evidence="5">
    <location>
        <begin position="19"/>
        <end position="29"/>
    </location>
</feature>
<feature type="transmembrane region" description="Helical" evidence="6">
    <location>
        <begin position="149"/>
        <end position="170"/>
    </location>
</feature>
<dbReference type="Proteomes" id="UP000612349">
    <property type="component" value="Unassembled WGS sequence"/>
</dbReference>
<feature type="region of interest" description="Disordered" evidence="5">
    <location>
        <begin position="1"/>
        <end position="32"/>
    </location>
</feature>
<dbReference type="InterPro" id="IPR000292">
    <property type="entry name" value="For/NO2_transpt"/>
</dbReference>
<evidence type="ECO:0000256" key="5">
    <source>
        <dbReference type="SAM" id="MobiDB-lite"/>
    </source>
</evidence>
<dbReference type="Pfam" id="PF01226">
    <property type="entry name" value="Form_Nir_trans"/>
    <property type="match status" value="1"/>
</dbReference>
<feature type="transmembrane region" description="Helical" evidence="6">
    <location>
        <begin position="190"/>
        <end position="211"/>
    </location>
</feature>
<keyword evidence="2 6" id="KW-0812">Transmembrane</keyword>
<evidence type="ECO:0000256" key="3">
    <source>
        <dbReference type="ARBA" id="ARBA00022989"/>
    </source>
</evidence>
<evidence type="ECO:0000313" key="7">
    <source>
        <dbReference type="EMBL" id="GGD62999.1"/>
    </source>
</evidence>
<organism evidence="7 8">
    <name type="scientific">Croceicoccus mobilis</name>
    <dbReference type="NCBI Taxonomy" id="1703339"/>
    <lineage>
        <taxon>Bacteria</taxon>
        <taxon>Pseudomonadati</taxon>
        <taxon>Pseudomonadota</taxon>
        <taxon>Alphaproteobacteria</taxon>
        <taxon>Sphingomonadales</taxon>
        <taxon>Erythrobacteraceae</taxon>
        <taxon>Croceicoccus</taxon>
    </lineage>
</organism>
<proteinExistence type="predicted"/>
<dbReference type="PANTHER" id="PTHR30520">
    <property type="entry name" value="FORMATE TRANSPORTER-RELATED"/>
    <property type="match status" value="1"/>
</dbReference>
<gene>
    <name evidence="7" type="ORF">GCM10010990_10560</name>
</gene>
<evidence type="ECO:0000256" key="2">
    <source>
        <dbReference type="ARBA" id="ARBA00022692"/>
    </source>
</evidence>
<dbReference type="GO" id="GO:0005886">
    <property type="term" value="C:plasma membrane"/>
    <property type="evidence" value="ECO:0007669"/>
    <property type="project" value="TreeGrafter"/>
</dbReference>
<evidence type="ECO:0000256" key="4">
    <source>
        <dbReference type="ARBA" id="ARBA00023136"/>
    </source>
</evidence>